<dbReference type="AlphaFoldDB" id="A0A0G2FXV0"/>
<dbReference type="GO" id="GO:0001080">
    <property type="term" value="P:nitrogen catabolite activation of transcription from RNA polymerase II promoter"/>
    <property type="evidence" value="ECO:0007669"/>
    <property type="project" value="TreeGrafter"/>
</dbReference>
<organism evidence="4 5">
    <name type="scientific">Phaeomoniella chlamydospora</name>
    <name type="common">Phaeoacremonium chlamydosporum</name>
    <dbReference type="NCBI Taxonomy" id="158046"/>
    <lineage>
        <taxon>Eukaryota</taxon>
        <taxon>Fungi</taxon>
        <taxon>Dikarya</taxon>
        <taxon>Ascomycota</taxon>
        <taxon>Pezizomycotina</taxon>
        <taxon>Eurotiomycetes</taxon>
        <taxon>Chaetothyriomycetidae</taxon>
        <taxon>Phaeomoniellales</taxon>
        <taxon>Phaeomoniellaceae</taxon>
        <taxon>Phaeomoniella</taxon>
    </lineage>
</organism>
<name>A0A0G2FXV0_PHACM</name>
<evidence type="ECO:0000259" key="3">
    <source>
        <dbReference type="SMART" id="SM00906"/>
    </source>
</evidence>
<evidence type="ECO:0000313" key="5">
    <source>
        <dbReference type="Proteomes" id="UP000053317"/>
    </source>
</evidence>
<dbReference type="Pfam" id="PF04082">
    <property type="entry name" value="Fungal_trans"/>
    <property type="match status" value="1"/>
</dbReference>
<reference evidence="4 5" key="2">
    <citation type="submission" date="2015-05" db="EMBL/GenBank/DDBJ databases">
        <authorList>
            <person name="Morales-Cruz A."/>
            <person name="Amrine K.C."/>
            <person name="Cantu D."/>
        </authorList>
    </citation>
    <scope>NUCLEOTIDE SEQUENCE [LARGE SCALE GENOMIC DNA]</scope>
    <source>
        <strain evidence="4">UCRPC4</strain>
    </source>
</reference>
<evidence type="ECO:0000256" key="2">
    <source>
        <dbReference type="SAM" id="MobiDB-lite"/>
    </source>
</evidence>
<feature type="region of interest" description="Disordered" evidence="2">
    <location>
        <begin position="472"/>
        <end position="501"/>
    </location>
</feature>
<feature type="domain" description="Xylanolytic transcriptional activator regulatory" evidence="3">
    <location>
        <begin position="152"/>
        <end position="225"/>
    </location>
</feature>
<dbReference type="InterPro" id="IPR007219">
    <property type="entry name" value="XnlR_reg_dom"/>
</dbReference>
<protein>
    <submittedName>
        <fullName evidence="4">Putative transcription factor</fullName>
    </submittedName>
</protein>
<dbReference type="OrthoDB" id="2264294at2759"/>
<keyword evidence="1" id="KW-0539">Nucleus</keyword>
<sequence>MSVHLQLTSPLSLRGVDASVTFETCPDNTTLFHADDENDLDKIEQVVHPHGPALVHLYFRIVHPTYPILHKKVFLEKYDRSYREFSPPLLAAVYLLAMNWWEYDRDLSLKTKPDQHALVRLATKTIADVVYRPKLSTVQAGLLLLQRARGDSWVLTSQLVAVGEELGLHLDCTTWSIPEWERGLRRRLAWALYMQDKWGALIHGRPSHIDNKTWSVRHVSSDDFPESAADEDDEEGSTEVEKGRTLFQCLIRLSETLADILDILYTLDGTRDINTIVSANGILGLLELVKPVSLKLRQWITDLPICLNMDDLKTRKLCSNGYLHLSYYIAEISIHRCIIRALHSPLCTTTPSHLFDICRDAAKMRFLHSLQFIESLRPEHLQSFWWFMSAKSLALIGSFGALLWATSTSEEEAHFYRQKIDDYRWTLKVRSKSVSFVEVGIEELATCMPPDLDLGKVNSGVKTIPAYPSSAAGSQTTITTPRSNGDGLVGQPQTGHLDHLNGAPYHSDLTQAPPEGTTPFLFEDNIFALVDTPGLYFEIDGQTS</sequence>
<dbReference type="EMBL" id="LCWF01000159">
    <property type="protein sequence ID" value="KKY16603.1"/>
    <property type="molecule type" value="Genomic_DNA"/>
</dbReference>
<dbReference type="Proteomes" id="UP000053317">
    <property type="component" value="Unassembled WGS sequence"/>
</dbReference>
<comment type="caution">
    <text evidence="4">The sequence shown here is derived from an EMBL/GenBank/DDBJ whole genome shotgun (WGS) entry which is preliminary data.</text>
</comment>
<dbReference type="GO" id="GO:0005634">
    <property type="term" value="C:nucleus"/>
    <property type="evidence" value="ECO:0007669"/>
    <property type="project" value="TreeGrafter"/>
</dbReference>
<reference evidence="4 5" key="1">
    <citation type="submission" date="2015-05" db="EMBL/GenBank/DDBJ databases">
        <title>Distinctive expansion of gene families associated with plant cell wall degradation and secondary metabolism in the genomes of grapevine trunk pathogens.</title>
        <authorList>
            <person name="Lawrence D.P."/>
            <person name="Travadon R."/>
            <person name="Rolshausen P.E."/>
            <person name="Baumgartner K."/>
        </authorList>
    </citation>
    <scope>NUCLEOTIDE SEQUENCE [LARGE SCALE GENOMIC DNA]</scope>
    <source>
        <strain evidence="4">UCRPC4</strain>
    </source>
</reference>
<feature type="compositionally biased region" description="Polar residues" evidence="2">
    <location>
        <begin position="472"/>
        <end position="483"/>
    </location>
</feature>
<dbReference type="PANTHER" id="PTHR31668">
    <property type="entry name" value="GLUCOSE TRANSPORT TRANSCRIPTION REGULATOR RGT1-RELATED-RELATED"/>
    <property type="match status" value="1"/>
</dbReference>
<evidence type="ECO:0000256" key="1">
    <source>
        <dbReference type="ARBA" id="ARBA00023242"/>
    </source>
</evidence>
<gene>
    <name evidence="4" type="ORF">UCRPC4_g05861</name>
</gene>
<dbReference type="GO" id="GO:0006351">
    <property type="term" value="P:DNA-templated transcription"/>
    <property type="evidence" value="ECO:0007669"/>
    <property type="project" value="InterPro"/>
</dbReference>
<dbReference type="InterPro" id="IPR050797">
    <property type="entry name" value="Carb_Metab_Trans_Reg"/>
</dbReference>
<dbReference type="PANTHER" id="PTHR31668:SF4">
    <property type="entry name" value="TRANSCRIPTIONAL ACTIVATOR PROTEIN DAL81"/>
    <property type="match status" value="1"/>
</dbReference>
<dbReference type="GO" id="GO:0003677">
    <property type="term" value="F:DNA binding"/>
    <property type="evidence" value="ECO:0007669"/>
    <property type="project" value="InterPro"/>
</dbReference>
<proteinExistence type="predicted"/>
<keyword evidence="5" id="KW-1185">Reference proteome</keyword>
<dbReference type="GO" id="GO:0008270">
    <property type="term" value="F:zinc ion binding"/>
    <property type="evidence" value="ECO:0007669"/>
    <property type="project" value="InterPro"/>
</dbReference>
<dbReference type="CDD" id="cd12148">
    <property type="entry name" value="fungal_TF_MHR"/>
    <property type="match status" value="1"/>
</dbReference>
<evidence type="ECO:0000313" key="4">
    <source>
        <dbReference type="EMBL" id="KKY16603.1"/>
    </source>
</evidence>
<accession>A0A0G2FXV0</accession>
<dbReference type="SMART" id="SM00906">
    <property type="entry name" value="Fungal_trans"/>
    <property type="match status" value="1"/>
</dbReference>